<dbReference type="PANTHER" id="PTHR37748:SF1">
    <property type="entry name" value="PROTEIN, PUTATIVE-RELATED"/>
    <property type="match status" value="1"/>
</dbReference>
<keyword evidence="3" id="KW-1185">Reference proteome</keyword>
<accession>A0A0S3SJL6</accession>
<evidence type="ECO:0000313" key="3">
    <source>
        <dbReference type="Proteomes" id="UP000291084"/>
    </source>
</evidence>
<proteinExistence type="predicted"/>
<feature type="region of interest" description="Disordered" evidence="1">
    <location>
        <begin position="32"/>
        <end position="66"/>
    </location>
</feature>
<dbReference type="PANTHER" id="PTHR37748">
    <property type="entry name" value="PROTEIN, PUTATIVE-RELATED"/>
    <property type="match status" value="1"/>
</dbReference>
<dbReference type="EMBL" id="AP015040">
    <property type="protein sequence ID" value="BAT93026.1"/>
    <property type="molecule type" value="Genomic_DNA"/>
</dbReference>
<evidence type="ECO:0000313" key="2">
    <source>
        <dbReference type="EMBL" id="BAT93026.1"/>
    </source>
</evidence>
<dbReference type="AlphaFoldDB" id="A0A0S3SJL6"/>
<feature type="non-terminal residue" evidence="2">
    <location>
        <position position="1"/>
    </location>
</feature>
<protein>
    <submittedName>
        <fullName evidence="2">Uncharacterized protein</fullName>
    </submittedName>
</protein>
<sequence>GFNLKPIFASYKQIETATMSFFSSFFNCCVSSSSSSSRKVSDVEDGCESKAPSSEKQKKKPKSKGAPVVMSYFPINSSLSRL</sequence>
<organism evidence="2 3">
    <name type="scientific">Vigna angularis var. angularis</name>
    <dbReference type="NCBI Taxonomy" id="157739"/>
    <lineage>
        <taxon>Eukaryota</taxon>
        <taxon>Viridiplantae</taxon>
        <taxon>Streptophyta</taxon>
        <taxon>Embryophyta</taxon>
        <taxon>Tracheophyta</taxon>
        <taxon>Spermatophyta</taxon>
        <taxon>Magnoliopsida</taxon>
        <taxon>eudicotyledons</taxon>
        <taxon>Gunneridae</taxon>
        <taxon>Pentapetalae</taxon>
        <taxon>rosids</taxon>
        <taxon>fabids</taxon>
        <taxon>Fabales</taxon>
        <taxon>Fabaceae</taxon>
        <taxon>Papilionoideae</taxon>
        <taxon>50 kb inversion clade</taxon>
        <taxon>NPAAA clade</taxon>
        <taxon>indigoferoid/millettioid clade</taxon>
        <taxon>Phaseoleae</taxon>
        <taxon>Vigna</taxon>
    </lineage>
</organism>
<evidence type="ECO:0000256" key="1">
    <source>
        <dbReference type="SAM" id="MobiDB-lite"/>
    </source>
</evidence>
<name>A0A0S3SJL6_PHAAN</name>
<gene>
    <name evidence="2" type="primary">Vigan.07G191100</name>
    <name evidence="2" type="ORF">VIGAN_07191100</name>
</gene>
<reference evidence="2 3" key="1">
    <citation type="journal article" date="2015" name="Sci. Rep.">
        <title>The power of single molecule real-time sequencing technology in the de novo assembly of a eukaryotic genome.</title>
        <authorList>
            <person name="Sakai H."/>
            <person name="Naito K."/>
            <person name="Ogiso-Tanaka E."/>
            <person name="Takahashi Y."/>
            <person name="Iseki K."/>
            <person name="Muto C."/>
            <person name="Satou K."/>
            <person name="Teruya K."/>
            <person name="Shiroma A."/>
            <person name="Shimoji M."/>
            <person name="Hirano T."/>
            <person name="Itoh T."/>
            <person name="Kaga A."/>
            <person name="Tomooka N."/>
        </authorList>
    </citation>
    <scope>NUCLEOTIDE SEQUENCE [LARGE SCALE GENOMIC DNA]</scope>
    <source>
        <strain evidence="3">cv. Shumari</strain>
    </source>
</reference>
<dbReference type="Proteomes" id="UP000291084">
    <property type="component" value="Chromosome 7"/>
</dbReference>